<dbReference type="AlphaFoldDB" id="A0A067JMN6"/>
<proteinExistence type="predicted"/>
<keyword evidence="3" id="KW-0804">Transcription</keyword>
<dbReference type="SUPFAM" id="SSF47459">
    <property type="entry name" value="HLH, helix-loop-helix DNA-binding domain"/>
    <property type="match status" value="1"/>
</dbReference>
<evidence type="ECO:0000256" key="1">
    <source>
        <dbReference type="ARBA" id="ARBA00004123"/>
    </source>
</evidence>
<reference evidence="7 8" key="1">
    <citation type="journal article" date="2014" name="PLoS ONE">
        <title>Global Analysis of Gene Expression Profiles in Physic Nut (Jatropha curcas L.) Seedlings Exposed to Salt Stress.</title>
        <authorList>
            <person name="Zhang L."/>
            <person name="Zhang C."/>
            <person name="Wu P."/>
            <person name="Chen Y."/>
            <person name="Li M."/>
            <person name="Jiang H."/>
            <person name="Wu G."/>
        </authorList>
    </citation>
    <scope>NUCLEOTIDE SEQUENCE [LARGE SCALE GENOMIC DNA]</scope>
    <source>
        <strain evidence="8">cv. GZQX0401</strain>
        <tissue evidence="7">Young leaves</tissue>
    </source>
</reference>
<dbReference type="Proteomes" id="UP000027138">
    <property type="component" value="Unassembled WGS sequence"/>
</dbReference>
<dbReference type="OrthoDB" id="678327at2759"/>
<keyword evidence="8" id="KW-1185">Reference proteome</keyword>
<feature type="compositionally biased region" description="Low complexity" evidence="5">
    <location>
        <begin position="31"/>
        <end position="41"/>
    </location>
</feature>
<dbReference type="FunFam" id="4.10.280.10:FF:000002">
    <property type="entry name" value="Basic helix-loop-helix transcription factor"/>
    <property type="match status" value="1"/>
</dbReference>
<dbReference type="PANTHER" id="PTHR12565:SF460">
    <property type="entry name" value="TRANSCRIPTION FACTOR BPE"/>
    <property type="match status" value="1"/>
</dbReference>
<protein>
    <recommendedName>
        <fullName evidence="6">BHLH domain-containing protein</fullName>
    </recommendedName>
</protein>
<dbReference type="InterPro" id="IPR011598">
    <property type="entry name" value="bHLH_dom"/>
</dbReference>
<keyword evidence="2" id="KW-0805">Transcription regulation</keyword>
<feature type="domain" description="BHLH" evidence="6">
    <location>
        <begin position="150"/>
        <end position="200"/>
    </location>
</feature>
<feature type="compositionally biased region" description="Basic and acidic residues" evidence="5">
    <location>
        <begin position="96"/>
        <end position="119"/>
    </location>
</feature>
<dbReference type="SMART" id="SM00353">
    <property type="entry name" value="HLH"/>
    <property type="match status" value="1"/>
</dbReference>
<dbReference type="GO" id="GO:0003700">
    <property type="term" value="F:DNA-binding transcription factor activity"/>
    <property type="evidence" value="ECO:0007669"/>
    <property type="project" value="TreeGrafter"/>
</dbReference>
<evidence type="ECO:0000313" key="7">
    <source>
        <dbReference type="EMBL" id="KDP21260.1"/>
    </source>
</evidence>
<dbReference type="GO" id="GO:0046983">
    <property type="term" value="F:protein dimerization activity"/>
    <property type="evidence" value="ECO:0007669"/>
    <property type="project" value="InterPro"/>
</dbReference>
<dbReference type="EMBL" id="KK915662">
    <property type="protein sequence ID" value="KDP21260.1"/>
    <property type="molecule type" value="Genomic_DNA"/>
</dbReference>
<evidence type="ECO:0000256" key="3">
    <source>
        <dbReference type="ARBA" id="ARBA00023163"/>
    </source>
</evidence>
<dbReference type="PANTHER" id="PTHR12565">
    <property type="entry name" value="STEROL REGULATORY ELEMENT-BINDING PROTEIN"/>
    <property type="match status" value="1"/>
</dbReference>
<dbReference type="InterPro" id="IPR024097">
    <property type="entry name" value="bHLH_ZIP_TF"/>
</dbReference>
<feature type="region of interest" description="Disordered" evidence="5">
    <location>
        <begin position="31"/>
        <end position="139"/>
    </location>
</feature>
<dbReference type="InterPro" id="IPR036638">
    <property type="entry name" value="HLH_DNA-bd_sf"/>
</dbReference>
<evidence type="ECO:0000259" key="6">
    <source>
        <dbReference type="PROSITE" id="PS50888"/>
    </source>
</evidence>
<gene>
    <name evidence="7" type="ORF">JCGZ_21731</name>
</gene>
<sequence length="269" mass="29510">MDPPAMMNNGSYNLAEIWQFPVNANGRGQFGQSLSGQFGDSNGDILRNDPMNLEQRGTRGGGGGRKRRDVAEDDSAKVLSSSNVNGNGNGNGNRVNDSDAKRLKTSGNRDENHDSKTEAEPSSGKPVEQNTQPPEPPKQDYIHVRARRGQATDSHSLAERARREKISERMKILQDLVPGCNKVIGKALVLDEIINYIQSLQRQVEFLSMKLEAVNSKMNPGIEAFPSKDFGLTFDTTGVAFGSQATREYSRGASPEWLHMQVGSGFERT</sequence>
<accession>A0A067JMN6</accession>
<keyword evidence="4" id="KW-0539">Nucleus</keyword>
<name>A0A067JMN6_JATCU</name>
<evidence type="ECO:0000313" key="8">
    <source>
        <dbReference type="Proteomes" id="UP000027138"/>
    </source>
</evidence>
<dbReference type="KEGG" id="jcu:105649806"/>
<organism evidence="7 8">
    <name type="scientific">Jatropha curcas</name>
    <name type="common">Barbados nut</name>
    <dbReference type="NCBI Taxonomy" id="180498"/>
    <lineage>
        <taxon>Eukaryota</taxon>
        <taxon>Viridiplantae</taxon>
        <taxon>Streptophyta</taxon>
        <taxon>Embryophyta</taxon>
        <taxon>Tracheophyta</taxon>
        <taxon>Spermatophyta</taxon>
        <taxon>Magnoliopsida</taxon>
        <taxon>eudicotyledons</taxon>
        <taxon>Gunneridae</taxon>
        <taxon>Pentapetalae</taxon>
        <taxon>rosids</taxon>
        <taxon>fabids</taxon>
        <taxon>Malpighiales</taxon>
        <taxon>Euphorbiaceae</taxon>
        <taxon>Crotonoideae</taxon>
        <taxon>Jatropheae</taxon>
        <taxon>Jatropha</taxon>
    </lineage>
</organism>
<dbReference type="Gene3D" id="4.10.280.10">
    <property type="entry name" value="Helix-loop-helix DNA-binding domain"/>
    <property type="match status" value="1"/>
</dbReference>
<dbReference type="PROSITE" id="PS50888">
    <property type="entry name" value="BHLH"/>
    <property type="match status" value="1"/>
</dbReference>
<dbReference type="CDD" id="cd18919">
    <property type="entry name" value="bHLH_AtBPE_like"/>
    <property type="match status" value="1"/>
</dbReference>
<dbReference type="GO" id="GO:0005634">
    <property type="term" value="C:nucleus"/>
    <property type="evidence" value="ECO:0007669"/>
    <property type="project" value="UniProtKB-SubCell"/>
</dbReference>
<comment type="subcellular location">
    <subcellularLocation>
        <location evidence="1">Nucleus</location>
    </subcellularLocation>
</comment>
<dbReference type="Pfam" id="PF00010">
    <property type="entry name" value="HLH"/>
    <property type="match status" value="1"/>
</dbReference>
<evidence type="ECO:0000256" key="2">
    <source>
        <dbReference type="ARBA" id="ARBA00023015"/>
    </source>
</evidence>
<evidence type="ECO:0000256" key="4">
    <source>
        <dbReference type="ARBA" id="ARBA00023242"/>
    </source>
</evidence>
<evidence type="ECO:0000256" key="5">
    <source>
        <dbReference type="SAM" id="MobiDB-lite"/>
    </source>
</evidence>